<dbReference type="GO" id="GO:0043130">
    <property type="term" value="F:ubiquitin binding"/>
    <property type="evidence" value="ECO:0007669"/>
    <property type="project" value="InterPro"/>
</dbReference>
<dbReference type="Pfam" id="PF03983">
    <property type="entry name" value="SHD1"/>
    <property type="match status" value="1"/>
</dbReference>
<dbReference type="RefSeq" id="WP_147867960.1">
    <property type="nucleotide sequence ID" value="NZ_CP036264.1"/>
</dbReference>
<keyword evidence="4" id="KW-1185">Reference proteome</keyword>
<gene>
    <name evidence="3" type="ORF">Mal15_24850</name>
</gene>
<accession>A0A5B9MCD7</accession>
<dbReference type="Proteomes" id="UP000321353">
    <property type="component" value="Chromosome"/>
</dbReference>
<protein>
    <recommendedName>
        <fullName evidence="2">SLA1 homology domain-containing protein</fullName>
    </recommendedName>
</protein>
<feature type="signal peptide" evidence="1">
    <location>
        <begin position="1"/>
        <end position="41"/>
    </location>
</feature>
<dbReference type="KEGG" id="smam:Mal15_24850"/>
<dbReference type="GO" id="GO:0042802">
    <property type="term" value="F:identical protein binding"/>
    <property type="evidence" value="ECO:0007669"/>
    <property type="project" value="InterPro"/>
</dbReference>
<keyword evidence="1" id="KW-0732">Signal</keyword>
<dbReference type="AlphaFoldDB" id="A0A5B9MCD7"/>
<organism evidence="3 4">
    <name type="scientific">Stieleria maiorica</name>
    <dbReference type="NCBI Taxonomy" id="2795974"/>
    <lineage>
        <taxon>Bacteria</taxon>
        <taxon>Pseudomonadati</taxon>
        <taxon>Planctomycetota</taxon>
        <taxon>Planctomycetia</taxon>
        <taxon>Pirellulales</taxon>
        <taxon>Pirellulaceae</taxon>
        <taxon>Stieleria</taxon>
    </lineage>
</organism>
<name>A0A5B9MCD7_9BACT</name>
<dbReference type="Gene3D" id="2.30.30.700">
    <property type="entry name" value="SLA1 homology domain 1"/>
    <property type="match status" value="1"/>
</dbReference>
<sequence precursor="true">MRIPAIDERMARIRHLHFRAAKHCVIASITLFLVAAAQANAQDPSTRVWRDVTGKFSVTAELLGSDNGEVKLRLKDGKDISVPIERLSAQDRAFLAGSTPRTKRTPVATNIAIAKRLLAAPLPSAEIGLTELQQLLPIPVFLDIRAMESIGFGTETQVNLAKGHASLQDQLDDALNGLDLSWCTTQTALVLTSKEALERRFADTRFYRIPTPRGRGGAGPLFDRDAVIQQLSQRVSPQSWEHLGGRGTVNAIPYFVDKYVITQSPDVHRQLAKTLKIKSMPNVYKHRLDLTAVTVSMETAPITEILDSISQQINVPIEPSAKLSQVGLDLSKTRYKSSIHLESVSAKDALDLLLSQVDCTWVEDGKKLIVMDSNEAEKTLSSKRFAVKLPVPETSSFIHLLTESVAADSWEAFGGPGTIMPTRGRAGLLEIKQGQPAMREVEQFMLELNAIQ</sequence>
<feature type="chain" id="PRO_5023062205" description="SLA1 homology domain-containing protein" evidence="1">
    <location>
        <begin position="42"/>
        <end position="452"/>
    </location>
</feature>
<proteinExistence type="predicted"/>
<dbReference type="GO" id="GO:0030674">
    <property type="term" value="F:protein-macromolecule adaptor activity"/>
    <property type="evidence" value="ECO:0007669"/>
    <property type="project" value="InterPro"/>
</dbReference>
<evidence type="ECO:0000259" key="2">
    <source>
        <dbReference type="Pfam" id="PF03983"/>
    </source>
</evidence>
<evidence type="ECO:0000256" key="1">
    <source>
        <dbReference type="SAM" id="SignalP"/>
    </source>
</evidence>
<dbReference type="EMBL" id="CP036264">
    <property type="protein sequence ID" value="QEF98433.1"/>
    <property type="molecule type" value="Genomic_DNA"/>
</dbReference>
<evidence type="ECO:0000313" key="4">
    <source>
        <dbReference type="Proteomes" id="UP000321353"/>
    </source>
</evidence>
<feature type="domain" description="SLA1 homology" evidence="2">
    <location>
        <begin position="42"/>
        <end position="95"/>
    </location>
</feature>
<dbReference type="Gene3D" id="3.55.50.30">
    <property type="match status" value="1"/>
</dbReference>
<evidence type="ECO:0000313" key="3">
    <source>
        <dbReference type="EMBL" id="QEF98433.1"/>
    </source>
</evidence>
<reference evidence="3 4" key="1">
    <citation type="submission" date="2019-02" db="EMBL/GenBank/DDBJ databases">
        <title>Planctomycetal bacteria perform biofilm scaping via a novel small molecule.</title>
        <authorList>
            <person name="Jeske O."/>
            <person name="Boedeker C."/>
            <person name="Wiegand S."/>
            <person name="Breitling P."/>
            <person name="Kallscheuer N."/>
            <person name="Jogler M."/>
            <person name="Rohde M."/>
            <person name="Petersen J."/>
            <person name="Medema M.H."/>
            <person name="Surup F."/>
            <person name="Jogler C."/>
        </authorList>
    </citation>
    <scope>NUCLEOTIDE SEQUENCE [LARGE SCALE GENOMIC DNA]</scope>
    <source>
        <strain evidence="3 4">Mal15</strain>
    </source>
</reference>
<dbReference type="InterPro" id="IPR007131">
    <property type="entry name" value="SHD1"/>
</dbReference>
<dbReference type="GO" id="GO:0008092">
    <property type="term" value="F:cytoskeletal protein binding"/>
    <property type="evidence" value="ECO:0007669"/>
    <property type="project" value="InterPro"/>
</dbReference>